<dbReference type="OrthoDB" id="581300at2"/>
<evidence type="ECO:0000259" key="10">
    <source>
        <dbReference type="Pfam" id="PF21694"/>
    </source>
</evidence>
<keyword evidence="12" id="KW-1185">Reference proteome</keyword>
<dbReference type="RefSeq" id="WP_127087537.1">
    <property type="nucleotide sequence ID" value="NZ_RSCL01000059.1"/>
</dbReference>
<dbReference type="GO" id="GO:0003677">
    <property type="term" value="F:DNA binding"/>
    <property type="evidence" value="ECO:0007669"/>
    <property type="project" value="InterPro"/>
</dbReference>
<keyword evidence="5" id="KW-0235">DNA replication</keyword>
<dbReference type="Pfam" id="PF06144">
    <property type="entry name" value="DNA_pol3_delta"/>
    <property type="match status" value="1"/>
</dbReference>
<dbReference type="Pfam" id="PF21694">
    <property type="entry name" value="DNA_pol3_delta_C"/>
    <property type="match status" value="1"/>
</dbReference>
<evidence type="ECO:0000259" key="9">
    <source>
        <dbReference type="Pfam" id="PF06144"/>
    </source>
</evidence>
<proteinExistence type="inferred from homology"/>
<dbReference type="InterPro" id="IPR048466">
    <property type="entry name" value="DNA_pol3_delta-like_C"/>
</dbReference>
<feature type="domain" description="DNA polymerase III delta N-terminal" evidence="9">
    <location>
        <begin position="5"/>
        <end position="117"/>
    </location>
</feature>
<evidence type="ECO:0000256" key="6">
    <source>
        <dbReference type="ARBA" id="ARBA00022932"/>
    </source>
</evidence>
<dbReference type="SUPFAM" id="SSF48019">
    <property type="entry name" value="post-AAA+ oligomerization domain-like"/>
    <property type="match status" value="1"/>
</dbReference>
<sequence>MPIKLYWGENEFLINRAVQQLLQTVLDKQWVSFNYTEYLPESKETIYQAFSNLMTAPVGSGGRLVHLTNSYLLGVCPEEILLQLERILPNIPETNVLLITSTNKPDGRNKSVKLLLEYGEVREFALIPQWQTEALTHQVRALALEIGVTLTSDGCKELVESTGNNTRLLRNELEKLSIYASGIPVNAEVVASLVNNGASNNLLLANAIRLGNVSEALELLENLIRSNEPALRIACTLVTMFRTWLVVKLMVASGCKDDGEIAKAAELKNPKRLYFLRQEITCLSLSRLKNALKILLELELMLKSGNDEKLALQTQIIQLCNTIV</sequence>
<dbReference type="AlphaFoldDB" id="A0A3S1A4W0"/>
<dbReference type="Proteomes" id="UP000271624">
    <property type="component" value="Unassembled WGS sequence"/>
</dbReference>
<comment type="catalytic activity">
    <reaction evidence="8">
        <text>DNA(n) + a 2'-deoxyribonucleoside 5'-triphosphate = DNA(n+1) + diphosphate</text>
        <dbReference type="Rhea" id="RHEA:22508"/>
        <dbReference type="Rhea" id="RHEA-COMP:17339"/>
        <dbReference type="Rhea" id="RHEA-COMP:17340"/>
        <dbReference type="ChEBI" id="CHEBI:33019"/>
        <dbReference type="ChEBI" id="CHEBI:61560"/>
        <dbReference type="ChEBI" id="CHEBI:173112"/>
        <dbReference type="EC" id="2.7.7.7"/>
    </reaction>
</comment>
<evidence type="ECO:0000256" key="2">
    <source>
        <dbReference type="ARBA" id="ARBA00017703"/>
    </source>
</evidence>
<dbReference type="InterPro" id="IPR008921">
    <property type="entry name" value="DNA_pol3_clamp-load_cplx_C"/>
</dbReference>
<dbReference type="GO" id="GO:0009360">
    <property type="term" value="C:DNA polymerase III complex"/>
    <property type="evidence" value="ECO:0007669"/>
    <property type="project" value="InterPro"/>
</dbReference>
<evidence type="ECO:0000256" key="5">
    <source>
        <dbReference type="ARBA" id="ARBA00022705"/>
    </source>
</evidence>
<dbReference type="InterPro" id="IPR027417">
    <property type="entry name" value="P-loop_NTPase"/>
</dbReference>
<dbReference type="PANTHER" id="PTHR34388">
    <property type="entry name" value="DNA POLYMERASE III SUBUNIT DELTA"/>
    <property type="match status" value="1"/>
</dbReference>
<evidence type="ECO:0000256" key="7">
    <source>
        <dbReference type="ARBA" id="ARBA00034754"/>
    </source>
</evidence>
<comment type="caution">
    <text evidence="11">The sequence shown here is derived from an EMBL/GenBank/DDBJ whole genome shotgun (WGS) entry which is preliminary data.</text>
</comment>
<evidence type="ECO:0000313" key="12">
    <source>
        <dbReference type="Proteomes" id="UP000271624"/>
    </source>
</evidence>
<evidence type="ECO:0000256" key="8">
    <source>
        <dbReference type="ARBA" id="ARBA00049244"/>
    </source>
</evidence>
<dbReference type="SUPFAM" id="SSF52540">
    <property type="entry name" value="P-loop containing nucleoside triphosphate hydrolases"/>
    <property type="match status" value="1"/>
</dbReference>
<keyword evidence="3" id="KW-0808">Transferase</keyword>
<organism evidence="11 12">
    <name type="scientific">Dulcicalothrix desertica PCC 7102</name>
    <dbReference type="NCBI Taxonomy" id="232991"/>
    <lineage>
        <taxon>Bacteria</taxon>
        <taxon>Bacillati</taxon>
        <taxon>Cyanobacteriota</taxon>
        <taxon>Cyanophyceae</taxon>
        <taxon>Nostocales</taxon>
        <taxon>Calotrichaceae</taxon>
        <taxon>Dulcicalothrix</taxon>
    </lineage>
</organism>
<dbReference type="InterPro" id="IPR005790">
    <property type="entry name" value="DNA_polIII_delta"/>
</dbReference>
<evidence type="ECO:0000256" key="3">
    <source>
        <dbReference type="ARBA" id="ARBA00022679"/>
    </source>
</evidence>
<dbReference type="NCBIfam" id="TIGR01128">
    <property type="entry name" value="holA"/>
    <property type="match status" value="1"/>
</dbReference>
<evidence type="ECO:0000313" key="11">
    <source>
        <dbReference type="EMBL" id="RUS93430.1"/>
    </source>
</evidence>
<dbReference type="Gene3D" id="1.20.272.10">
    <property type="match status" value="1"/>
</dbReference>
<dbReference type="Gene3D" id="1.10.8.60">
    <property type="match status" value="1"/>
</dbReference>
<dbReference type="GO" id="GO:0003887">
    <property type="term" value="F:DNA-directed DNA polymerase activity"/>
    <property type="evidence" value="ECO:0007669"/>
    <property type="project" value="UniProtKB-KW"/>
</dbReference>
<dbReference type="InterPro" id="IPR010372">
    <property type="entry name" value="DNA_pol3_delta_N"/>
</dbReference>
<comment type="similarity">
    <text evidence="7">Belongs to the DNA polymerase HolA subunit family.</text>
</comment>
<dbReference type="EC" id="2.7.7.7" evidence="1"/>
<evidence type="ECO:0000256" key="4">
    <source>
        <dbReference type="ARBA" id="ARBA00022695"/>
    </source>
</evidence>
<keyword evidence="6" id="KW-0239">DNA-directed DNA polymerase</keyword>
<accession>A0A3S1A4W0</accession>
<dbReference type="Gene3D" id="3.40.50.300">
    <property type="entry name" value="P-loop containing nucleotide triphosphate hydrolases"/>
    <property type="match status" value="1"/>
</dbReference>
<reference evidence="11" key="2">
    <citation type="journal article" date="2019" name="Genome Biol. Evol.">
        <title>Day and night: Metabolic profiles and evolutionary relationships of six axenic non-marine cyanobacteria.</title>
        <authorList>
            <person name="Will S.E."/>
            <person name="Henke P."/>
            <person name="Boedeker C."/>
            <person name="Huang S."/>
            <person name="Brinkmann H."/>
            <person name="Rohde M."/>
            <person name="Jarek M."/>
            <person name="Friedl T."/>
            <person name="Seufert S."/>
            <person name="Schumacher M."/>
            <person name="Overmann J."/>
            <person name="Neumann-Schaal M."/>
            <person name="Petersen J."/>
        </authorList>
    </citation>
    <scope>NUCLEOTIDE SEQUENCE [LARGE SCALE GENOMIC DNA]</scope>
    <source>
        <strain evidence="11">PCC 7102</strain>
    </source>
</reference>
<protein>
    <recommendedName>
        <fullName evidence="2">DNA polymerase III subunit delta</fullName>
        <ecNumber evidence="1">2.7.7.7</ecNumber>
    </recommendedName>
</protein>
<evidence type="ECO:0000256" key="1">
    <source>
        <dbReference type="ARBA" id="ARBA00012417"/>
    </source>
</evidence>
<feature type="domain" description="DNA polymerase III delta subunit-like C-terminal" evidence="10">
    <location>
        <begin position="203"/>
        <end position="318"/>
    </location>
</feature>
<dbReference type="EMBL" id="RSCL01000059">
    <property type="protein sequence ID" value="RUS93430.1"/>
    <property type="molecule type" value="Genomic_DNA"/>
</dbReference>
<dbReference type="PANTHER" id="PTHR34388:SF1">
    <property type="entry name" value="DNA POLYMERASE III SUBUNIT DELTA"/>
    <property type="match status" value="1"/>
</dbReference>
<keyword evidence="4" id="KW-0548">Nucleotidyltransferase</keyword>
<dbReference type="GO" id="GO:0006261">
    <property type="term" value="P:DNA-templated DNA replication"/>
    <property type="evidence" value="ECO:0007669"/>
    <property type="project" value="TreeGrafter"/>
</dbReference>
<name>A0A3S1A4W0_9CYAN</name>
<gene>
    <name evidence="11" type="ORF">DSM106972_096260</name>
</gene>
<reference evidence="11" key="1">
    <citation type="submission" date="2018-12" db="EMBL/GenBank/DDBJ databases">
        <authorList>
            <person name="Will S."/>
            <person name="Neumann-Schaal M."/>
            <person name="Henke P."/>
        </authorList>
    </citation>
    <scope>NUCLEOTIDE SEQUENCE</scope>
    <source>
        <strain evidence="11">PCC 7102</strain>
    </source>
</reference>